<feature type="transmembrane region" description="Helical" evidence="9">
    <location>
        <begin position="39"/>
        <end position="63"/>
    </location>
</feature>
<comment type="similarity">
    <text evidence="8">Belongs to the TsuA/YedE (TC 9.B.102) family.</text>
</comment>
<keyword evidence="2" id="KW-0813">Transport</keyword>
<proteinExistence type="inferred from homology"/>
<evidence type="ECO:0000256" key="6">
    <source>
        <dbReference type="ARBA" id="ARBA00022989"/>
    </source>
</evidence>
<accession>A0ABQ1NPQ6</accession>
<sequence>MLLSGLVVGAALGFAMQRGRFCVTGAFRDLWITRNTRWFTAFMVVVAIQSVGVFALDGLGIIHLTTPDFAWLATIVGAFVFGFAIVLAGGCATGTFYRSGEGLVGSWIALAMYMLLSAVAKYGPLGASTKALRSVTVPMDTIHGSLGVSPWLLVLLLVAGVGLAVRHHLTKPKRAVATLPPERTGLAHLLFEKPWHPFATAAVIGALAIAAWPLSWATGRHSGLGITTPSANALTWLTTGDADLVDWGVLLIAGLLVGSFIAAKASGEFKIRVPDARTTVRSIAGGALMGIGASWAGGCTIGNAMVNTATFGYQGWVALIFMILGTGVATRVFITGRRNPAGSAAPVAAPVPA</sequence>
<dbReference type="EMBL" id="BMJI01000001">
    <property type="protein sequence ID" value="GGC79483.1"/>
    <property type="molecule type" value="Genomic_DNA"/>
</dbReference>
<dbReference type="RefSeq" id="WP_188665157.1">
    <property type="nucleotide sequence ID" value="NZ_BMJI01000001.1"/>
</dbReference>
<evidence type="ECO:0000256" key="1">
    <source>
        <dbReference type="ARBA" id="ARBA00004429"/>
    </source>
</evidence>
<keyword evidence="4" id="KW-0997">Cell inner membrane</keyword>
<evidence type="ECO:0000256" key="7">
    <source>
        <dbReference type="ARBA" id="ARBA00023136"/>
    </source>
</evidence>
<evidence type="ECO:0000256" key="3">
    <source>
        <dbReference type="ARBA" id="ARBA00022475"/>
    </source>
</evidence>
<gene>
    <name evidence="10" type="ORF">GCM10011512_02660</name>
</gene>
<feature type="transmembrane region" description="Helical" evidence="9">
    <location>
        <begin position="142"/>
        <end position="165"/>
    </location>
</feature>
<feature type="transmembrane region" description="Helical" evidence="9">
    <location>
        <begin position="69"/>
        <end position="91"/>
    </location>
</feature>
<dbReference type="Proteomes" id="UP000597761">
    <property type="component" value="Unassembled WGS sequence"/>
</dbReference>
<evidence type="ECO:0000313" key="10">
    <source>
        <dbReference type="EMBL" id="GGC79483.1"/>
    </source>
</evidence>
<feature type="transmembrane region" description="Helical" evidence="9">
    <location>
        <begin position="311"/>
        <end position="334"/>
    </location>
</feature>
<evidence type="ECO:0000313" key="11">
    <source>
        <dbReference type="Proteomes" id="UP000597761"/>
    </source>
</evidence>
<keyword evidence="3" id="KW-1003">Cell membrane</keyword>
<keyword evidence="7 9" id="KW-0472">Membrane</keyword>
<comment type="subcellular location">
    <subcellularLocation>
        <location evidence="1">Cell inner membrane</location>
        <topology evidence="1">Multi-pass membrane protein</topology>
    </subcellularLocation>
</comment>
<feature type="transmembrane region" description="Helical" evidence="9">
    <location>
        <begin position="244"/>
        <end position="263"/>
    </location>
</feature>
<evidence type="ECO:0000256" key="5">
    <source>
        <dbReference type="ARBA" id="ARBA00022692"/>
    </source>
</evidence>
<keyword evidence="6 9" id="KW-1133">Transmembrane helix</keyword>
<feature type="transmembrane region" description="Helical" evidence="9">
    <location>
        <begin position="103"/>
        <end position="122"/>
    </location>
</feature>
<keyword evidence="11" id="KW-1185">Reference proteome</keyword>
<comment type="caution">
    <text evidence="10">The sequence shown here is derived from an EMBL/GenBank/DDBJ whole genome shotgun (WGS) entry which is preliminary data.</text>
</comment>
<keyword evidence="5 9" id="KW-0812">Transmembrane</keyword>
<feature type="transmembrane region" description="Helical" evidence="9">
    <location>
        <begin position="283"/>
        <end position="305"/>
    </location>
</feature>
<feature type="transmembrane region" description="Helical" evidence="9">
    <location>
        <begin position="195"/>
        <end position="214"/>
    </location>
</feature>
<evidence type="ECO:0000256" key="8">
    <source>
        <dbReference type="ARBA" id="ARBA00035655"/>
    </source>
</evidence>
<dbReference type="PANTHER" id="PTHR30574">
    <property type="entry name" value="INNER MEMBRANE PROTEIN YEDE"/>
    <property type="match status" value="1"/>
</dbReference>
<dbReference type="PANTHER" id="PTHR30574:SF1">
    <property type="entry name" value="SULPHUR TRANSPORT DOMAIN-CONTAINING PROTEIN"/>
    <property type="match status" value="1"/>
</dbReference>
<reference evidence="11" key="1">
    <citation type="journal article" date="2019" name="Int. J. Syst. Evol. Microbiol.">
        <title>The Global Catalogue of Microorganisms (GCM) 10K type strain sequencing project: providing services to taxonomists for standard genome sequencing and annotation.</title>
        <authorList>
            <consortium name="The Broad Institute Genomics Platform"/>
            <consortium name="The Broad Institute Genome Sequencing Center for Infectious Disease"/>
            <person name="Wu L."/>
            <person name="Ma J."/>
        </authorList>
    </citation>
    <scope>NUCLEOTIDE SEQUENCE [LARGE SCALE GENOMIC DNA]</scope>
    <source>
        <strain evidence="11">CGMCC 1.15480</strain>
    </source>
</reference>
<evidence type="ECO:0000256" key="9">
    <source>
        <dbReference type="SAM" id="Phobius"/>
    </source>
</evidence>
<dbReference type="InterPro" id="IPR007272">
    <property type="entry name" value="Sulf_transp_TsuA/YedE"/>
</dbReference>
<evidence type="ECO:0000256" key="2">
    <source>
        <dbReference type="ARBA" id="ARBA00022448"/>
    </source>
</evidence>
<evidence type="ECO:0000256" key="4">
    <source>
        <dbReference type="ARBA" id="ARBA00022519"/>
    </source>
</evidence>
<protein>
    <submittedName>
        <fullName evidence="10">Membrane protein</fullName>
    </submittedName>
</protein>
<dbReference type="Pfam" id="PF04143">
    <property type="entry name" value="Sulf_transp"/>
    <property type="match status" value="1"/>
</dbReference>
<name>A0ABQ1NPQ6_9MICC</name>
<organism evidence="10 11">
    <name type="scientific">Tersicoccus solisilvae</name>
    <dbReference type="NCBI Taxonomy" id="1882339"/>
    <lineage>
        <taxon>Bacteria</taxon>
        <taxon>Bacillati</taxon>
        <taxon>Actinomycetota</taxon>
        <taxon>Actinomycetes</taxon>
        <taxon>Micrococcales</taxon>
        <taxon>Micrococcaceae</taxon>
        <taxon>Tersicoccus</taxon>
    </lineage>
</organism>